<feature type="domain" description="F-box" evidence="1">
    <location>
        <begin position="1"/>
        <end position="44"/>
    </location>
</feature>
<dbReference type="Pfam" id="PF12937">
    <property type="entry name" value="F-box-like"/>
    <property type="match status" value="1"/>
</dbReference>
<evidence type="ECO:0000313" key="2">
    <source>
        <dbReference type="EMBL" id="CAL1714299.1"/>
    </source>
</evidence>
<reference evidence="3" key="1">
    <citation type="submission" date="2024-04" db="EMBL/GenBank/DDBJ databases">
        <authorList>
            <person name="Shaw F."/>
            <person name="Minotto A."/>
        </authorList>
    </citation>
    <scope>NUCLEOTIDE SEQUENCE [LARGE SCALE GENOMIC DNA]</scope>
</reference>
<protein>
    <recommendedName>
        <fullName evidence="1">F-box domain-containing protein</fullName>
    </recommendedName>
</protein>
<dbReference type="SUPFAM" id="SSF81383">
    <property type="entry name" value="F-box domain"/>
    <property type="match status" value="1"/>
</dbReference>
<keyword evidence="3" id="KW-1185">Reference proteome</keyword>
<proteinExistence type="predicted"/>
<dbReference type="PROSITE" id="PS50181">
    <property type="entry name" value="FBOX"/>
    <property type="match status" value="1"/>
</dbReference>
<organism evidence="2 3">
    <name type="scientific">Somion occarium</name>
    <dbReference type="NCBI Taxonomy" id="3059160"/>
    <lineage>
        <taxon>Eukaryota</taxon>
        <taxon>Fungi</taxon>
        <taxon>Dikarya</taxon>
        <taxon>Basidiomycota</taxon>
        <taxon>Agaricomycotina</taxon>
        <taxon>Agaricomycetes</taxon>
        <taxon>Polyporales</taxon>
        <taxon>Cerrenaceae</taxon>
        <taxon>Somion</taxon>
    </lineage>
</organism>
<accession>A0ABP1E4Z5</accession>
<gene>
    <name evidence="2" type="ORF">GFSPODELE1_LOCUS9707</name>
</gene>
<evidence type="ECO:0000313" key="3">
    <source>
        <dbReference type="Proteomes" id="UP001497453"/>
    </source>
</evidence>
<dbReference type="InterPro" id="IPR001810">
    <property type="entry name" value="F-box_dom"/>
</dbReference>
<dbReference type="InterPro" id="IPR036047">
    <property type="entry name" value="F-box-like_dom_sf"/>
</dbReference>
<dbReference type="EMBL" id="OZ037951">
    <property type="protein sequence ID" value="CAL1714299.1"/>
    <property type="molecule type" value="Genomic_DNA"/>
</dbReference>
<evidence type="ECO:0000259" key="1">
    <source>
        <dbReference type="PROSITE" id="PS50181"/>
    </source>
</evidence>
<dbReference type="Proteomes" id="UP001497453">
    <property type="component" value="Chromosome 8"/>
</dbReference>
<sequence length="347" mass="39140">MESVPTELLVKFLALLNGYEIAKCRRVSRRFDDIVRNTVLLQYLIELDAAGYEDRPNASALSIGERFEALRESQRLWMNADIQAEAQIGPFKIGSEVLGYGQQRCYSDLASVLFVEMQPATDHTVTRIHLALPQYCDAVHVVPEQDLLLTAYGTRLHLLSLATQKQHERASREVLHMQTEFGPSDKMCVLRDLLVILPNEHHLAVYRWTSGELLGTHTSLHTICDVRIANGDFILALTSHNNEQMAVEVLGLFNLWAPSILSHKKSLTPPNSGSTNPSVEWNLLVQSCLQMAAFSSSMLIASSLFWFHHYHFCLPCITMAQSLWSYLGLNGDQMVQECIPIVKIMDM</sequence>
<name>A0ABP1E4Z5_9APHY</name>